<dbReference type="SMART" id="SM00563">
    <property type="entry name" value="PlsC"/>
    <property type="match status" value="1"/>
</dbReference>
<feature type="transmembrane region" description="Helical" evidence="6">
    <location>
        <begin position="125"/>
        <end position="143"/>
    </location>
</feature>
<dbReference type="GO" id="GO:0016020">
    <property type="term" value="C:membrane"/>
    <property type="evidence" value="ECO:0007669"/>
    <property type="project" value="InterPro"/>
</dbReference>
<organism evidence="8">
    <name type="scientific">Clastoptera arizonana</name>
    <name type="common">Arizona spittle bug</name>
    <dbReference type="NCBI Taxonomy" id="38151"/>
    <lineage>
        <taxon>Eukaryota</taxon>
        <taxon>Metazoa</taxon>
        <taxon>Ecdysozoa</taxon>
        <taxon>Arthropoda</taxon>
        <taxon>Hexapoda</taxon>
        <taxon>Insecta</taxon>
        <taxon>Pterygota</taxon>
        <taxon>Neoptera</taxon>
        <taxon>Paraneoptera</taxon>
        <taxon>Hemiptera</taxon>
        <taxon>Auchenorrhyncha</taxon>
        <taxon>Cercopoidea</taxon>
        <taxon>Clastopteridae</taxon>
        <taxon>Clastoptera</taxon>
    </lineage>
</organism>
<reference evidence="8" key="1">
    <citation type="submission" date="2015-12" db="EMBL/GenBank/DDBJ databases">
        <title>De novo transcriptome assembly of four potential Pierce s Disease insect vectors from Arizona vineyards.</title>
        <authorList>
            <person name="Tassone E.E."/>
        </authorList>
    </citation>
    <scope>NUCLEOTIDE SEQUENCE</scope>
</reference>
<keyword evidence="5" id="KW-0594">Phospholipid biosynthesis</keyword>
<feature type="transmembrane region" description="Helical" evidence="6">
    <location>
        <begin position="7"/>
        <end position="26"/>
    </location>
</feature>
<dbReference type="SUPFAM" id="SSF69593">
    <property type="entry name" value="Glycerol-3-phosphate (1)-acyltransferase"/>
    <property type="match status" value="1"/>
</dbReference>
<keyword evidence="6" id="KW-1133">Transmembrane helix</keyword>
<dbReference type="PANTHER" id="PTHR10434">
    <property type="entry name" value="1-ACYL-SN-GLYCEROL-3-PHOSPHATE ACYLTRANSFERASE"/>
    <property type="match status" value="1"/>
</dbReference>
<accession>A0A1B6DGK2</accession>
<comment type="pathway">
    <text evidence="1">Phospholipid metabolism; CDP-diacylglycerol biosynthesis; CDP-diacylglycerol from sn-glycerol 3-phosphate: step 2/3.</text>
</comment>
<dbReference type="EC" id="2.3.1.51" evidence="5"/>
<feature type="transmembrane region" description="Helical" evidence="6">
    <location>
        <begin position="32"/>
        <end position="52"/>
    </location>
</feature>
<feature type="domain" description="Phospholipid/glycerol acyltransferase" evidence="7">
    <location>
        <begin position="92"/>
        <end position="209"/>
    </location>
</feature>
<proteinExistence type="inferred from homology"/>
<name>A0A1B6DGK2_9HEMI</name>
<keyword evidence="5" id="KW-1208">Phospholipid metabolism</keyword>
<dbReference type="GO" id="GO:0006654">
    <property type="term" value="P:phosphatidic acid biosynthetic process"/>
    <property type="evidence" value="ECO:0007669"/>
    <property type="project" value="TreeGrafter"/>
</dbReference>
<keyword evidence="3 5" id="KW-0808">Transferase</keyword>
<dbReference type="AlphaFoldDB" id="A0A1B6DGK2"/>
<comment type="similarity">
    <text evidence="2 5">Belongs to the 1-acyl-sn-glycerol-3-phosphate acyltransferase family.</text>
</comment>
<gene>
    <name evidence="8" type="ORF">g.12379</name>
</gene>
<keyword evidence="5" id="KW-0444">Lipid biosynthesis</keyword>
<evidence type="ECO:0000256" key="5">
    <source>
        <dbReference type="RuleBase" id="RU361267"/>
    </source>
</evidence>
<evidence type="ECO:0000256" key="1">
    <source>
        <dbReference type="ARBA" id="ARBA00004728"/>
    </source>
</evidence>
<dbReference type="InterPro" id="IPR002123">
    <property type="entry name" value="Plipid/glycerol_acylTrfase"/>
</dbReference>
<evidence type="ECO:0000313" key="8">
    <source>
        <dbReference type="EMBL" id="JAS24819.1"/>
    </source>
</evidence>
<comment type="catalytic activity">
    <reaction evidence="5">
        <text>a 1-acyl-sn-glycero-3-phosphate + an acyl-CoA = a 1,2-diacyl-sn-glycero-3-phosphate + CoA</text>
        <dbReference type="Rhea" id="RHEA:19709"/>
        <dbReference type="ChEBI" id="CHEBI:57287"/>
        <dbReference type="ChEBI" id="CHEBI:57970"/>
        <dbReference type="ChEBI" id="CHEBI:58342"/>
        <dbReference type="ChEBI" id="CHEBI:58608"/>
        <dbReference type="EC" id="2.3.1.51"/>
    </reaction>
</comment>
<evidence type="ECO:0000256" key="2">
    <source>
        <dbReference type="ARBA" id="ARBA00008655"/>
    </source>
</evidence>
<evidence type="ECO:0000256" key="3">
    <source>
        <dbReference type="ARBA" id="ARBA00022679"/>
    </source>
</evidence>
<dbReference type="InterPro" id="IPR004552">
    <property type="entry name" value="AGP_acyltrans"/>
</dbReference>
<evidence type="ECO:0000259" key="7">
    <source>
        <dbReference type="SMART" id="SM00563"/>
    </source>
</evidence>
<dbReference type="PANTHER" id="PTHR10434:SF11">
    <property type="entry name" value="1-ACYL-SN-GLYCEROL-3-PHOSPHATE ACYLTRANSFERASE"/>
    <property type="match status" value="1"/>
</dbReference>
<dbReference type="NCBIfam" id="TIGR00530">
    <property type="entry name" value="AGP_acyltrn"/>
    <property type="match status" value="1"/>
</dbReference>
<sequence>MASNIEIFCLIFMLLIPIFYETNNAFRYYFKFFLYYGIIMLTSIVVMPVMIWRPGNVENLIIASYLCRHISTLLGLHWELKGKEYLEKDQAYIIVANHQSSLDILGMFEIWPIMKKCTVVAKKELFYAWPFGLAAWLCGLIFIDRLNSDTARQAINNAVVQLKNDKINLWVFPEGTRKNTGEIHEFKKGAFRAAISAQLPLLPIVFTQFYFLQSKEKHLDQGEIIMTVLPPISTEGLTAADVPKLMAETHSAMTTTFISTSKELKDKVHFPLKKD</sequence>
<dbReference type="EMBL" id="GEDC01012479">
    <property type="protein sequence ID" value="JAS24819.1"/>
    <property type="molecule type" value="Transcribed_RNA"/>
</dbReference>
<protein>
    <recommendedName>
        <fullName evidence="5">1-acyl-sn-glycerol-3-phosphate acyltransferase</fullName>
        <ecNumber evidence="5">2.3.1.51</ecNumber>
    </recommendedName>
</protein>
<dbReference type="GO" id="GO:0005783">
    <property type="term" value="C:endoplasmic reticulum"/>
    <property type="evidence" value="ECO:0007669"/>
    <property type="project" value="TreeGrafter"/>
</dbReference>
<keyword evidence="6" id="KW-0812">Transmembrane</keyword>
<dbReference type="CDD" id="cd07989">
    <property type="entry name" value="LPLAT_AGPAT-like"/>
    <property type="match status" value="1"/>
</dbReference>
<keyword evidence="5" id="KW-0443">Lipid metabolism</keyword>
<keyword evidence="6" id="KW-0472">Membrane</keyword>
<evidence type="ECO:0000256" key="6">
    <source>
        <dbReference type="SAM" id="Phobius"/>
    </source>
</evidence>
<dbReference type="GO" id="GO:0003841">
    <property type="term" value="F:1-acylglycerol-3-phosphate O-acyltransferase activity"/>
    <property type="evidence" value="ECO:0007669"/>
    <property type="project" value="UniProtKB-UniRule"/>
</dbReference>
<dbReference type="Pfam" id="PF01553">
    <property type="entry name" value="Acyltransferase"/>
    <property type="match status" value="1"/>
</dbReference>
<keyword evidence="4 5" id="KW-0012">Acyltransferase</keyword>
<evidence type="ECO:0000256" key="4">
    <source>
        <dbReference type="ARBA" id="ARBA00023315"/>
    </source>
</evidence>
<comment type="domain">
    <text evidence="5">The HXXXXD motif is essential for acyltransferase activity and may constitute the binding site for the phosphate moiety of the glycerol-3-phosphate.</text>
</comment>